<dbReference type="InterPro" id="IPR021215">
    <property type="entry name" value="DUF2752"/>
</dbReference>
<feature type="signal peptide" evidence="2">
    <location>
        <begin position="1"/>
        <end position="20"/>
    </location>
</feature>
<name>A0ABY3XQ18_9ACTN</name>
<sequence length="139" mass="14213">MRHRLTGAVPRLAAPLGSLAAAGAAFVYVAAVDPNQPGHYPPCPFLAATGLYCPACGGLRSAHAVAHGDLVTALGANAAAVALFAVLALGWLYWTVRAAGARPFALPVRPRVWHAWAAGVLLAAFTVVRNTPLGTALTP</sequence>
<dbReference type="RefSeq" id="WP_242750550.1">
    <property type="nucleotide sequence ID" value="NZ_CP093846.1"/>
</dbReference>
<keyword evidence="1" id="KW-1133">Transmembrane helix</keyword>
<feature type="transmembrane region" description="Helical" evidence="1">
    <location>
        <begin position="115"/>
        <end position="133"/>
    </location>
</feature>
<keyword evidence="1" id="KW-0812">Transmembrane</keyword>
<feature type="transmembrane region" description="Helical" evidence="1">
    <location>
        <begin position="70"/>
        <end position="94"/>
    </location>
</feature>
<organism evidence="3 4">
    <name type="scientific">Streptomyces tubbatahanensis</name>
    <dbReference type="NCBI Taxonomy" id="2923272"/>
    <lineage>
        <taxon>Bacteria</taxon>
        <taxon>Bacillati</taxon>
        <taxon>Actinomycetota</taxon>
        <taxon>Actinomycetes</taxon>
        <taxon>Kitasatosporales</taxon>
        <taxon>Streptomycetaceae</taxon>
        <taxon>Streptomyces</taxon>
    </lineage>
</organism>
<feature type="transmembrane region" description="Helical" evidence="1">
    <location>
        <begin position="12"/>
        <end position="31"/>
    </location>
</feature>
<feature type="chain" id="PRO_5045228144" evidence="2">
    <location>
        <begin position="21"/>
        <end position="139"/>
    </location>
</feature>
<dbReference type="EMBL" id="CP093846">
    <property type="protein sequence ID" value="UNS96499.1"/>
    <property type="molecule type" value="Genomic_DNA"/>
</dbReference>
<accession>A0ABY3XQ18</accession>
<dbReference type="Proteomes" id="UP001202244">
    <property type="component" value="Chromosome"/>
</dbReference>
<evidence type="ECO:0000256" key="2">
    <source>
        <dbReference type="SAM" id="SignalP"/>
    </source>
</evidence>
<gene>
    <name evidence="3" type="ORF">MMF93_08270</name>
</gene>
<evidence type="ECO:0000313" key="3">
    <source>
        <dbReference type="EMBL" id="UNS96499.1"/>
    </source>
</evidence>
<keyword evidence="2" id="KW-0732">Signal</keyword>
<evidence type="ECO:0000256" key="1">
    <source>
        <dbReference type="SAM" id="Phobius"/>
    </source>
</evidence>
<keyword evidence="1" id="KW-0472">Membrane</keyword>
<reference evidence="3 4" key="1">
    <citation type="journal article" date="2023" name="Microbiol. Spectr.">
        <title>Synergy between Genome Mining, Metabolomics, and Bioinformatics Uncovers Antibacterial Chlorinated Carbazole Alkaloids and Their Biosynthetic Gene Cluster from Streptomyces tubbatahanensis sp. nov., a Novel Actinomycete Isolated from Sulu Sea, Philippines.</title>
        <authorList>
            <person name="Tenebro C.P."/>
            <person name="Trono D.J.V.L."/>
            <person name="Balida L.A.P."/>
            <person name="Bayog L.K.A."/>
            <person name="Bruna J.R."/>
            <person name="Sabido E.M."/>
            <person name="Caspe D.P.C."/>
            <person name="de Los Santos E.L.C."/>
            <person name="Saludes J.P."/>
            <person name="Dalisay D.S."/>
        </authorList>
    </citation>
    <scope>NUCLEOTIDE SEQUENCE [LARGE SCALE GENOMIC DNA]</scope>
    <source>
        <strain evidence="3 4">DSD3025</strain>
    </source>
</reference>
<evidence type="ECO:0000313" key="4">
    <source>
        <dbReference type="Proteomes" id="UP001202244"/>
    </source>
</evidence>
<protein>
    <submittedName>
        <fullName evidence="3">DUF2752 domain-containing protein</fullName>
    </submittedName>
</protein>
<keyword evidence="4" id="KW-1185">Reference proteome</keyword>
<dbReference type="Pfam" id="PF10825">
    <property type="entry name" value="DUF2752"/>
    <property type="match status" value="1"/>
</dbReference>
<proteinExistence type="predicted"/>